<feature type="non-terminal residue" evidence="2">
    <location>
        <position position="1"/>
    </location>
</feature>
<dbReference type="EMBL" id="KQ248508">
    <property type="protein sequence ID" value="KNC71584.1"/>
    <property type="molecule type" value="Genomic_DNA"/>
</dbReference>
<proteinExistence type="predicted"/>
<organism evidence="2 3">
    <name type="scientific">Sphaeroforma arctica JP610</name>
    <dbReference type="NCBI Taxonomy" id="667725"/>
    <lineage>
        <taxon>Eukaryota</taxon>
        <taxon>Ichthyosporea</taxon>
        <taxon>Ichthyophonida</taxon>
        <taxon>Sphaeroforma</taxon>
    </lineage>
</organism>
<name>A0A0L0F4P7_9EUKA</name>
<evidence type="ECO:0000313" key="2">
    <source>
        <dbReference type="EMBL" id="KNC71584.1"/>
    </source>
</evidence>
<accession>A0A0L0F4P7</accession>
<evidence type="ECO:0000313" key="3">
    <source>
        <dbReference type="Proteomes" id="UP000054560"/>
    </source>
</evidence>
<dbReference type="RefSeq" id="XP_014145486.1">
    <property type="nucleotide sequence ID" value="XM_014290011.1"/>
</dbReference>
<feature type="region of interest" description="Disordered" evidence="1">
    <location>
        <begin position="71"/>
        <end position="134"/>
    </location>
</feature>
<dbReference type="GeneID" id="25916383"/>
<feature type="compositionally biased region" description="Polar residues" evidence="1">
    <location>
        <begin position="102"/>
        <end position="129"/>
    </location>
</feature>
<sequence>DKELDPLTRPLRVYNKLRTVFQFIEDVVFAESENNEQYGTKIYRDISSTTSSATPTQGTHTDARTELHTYTQAHARDGKHNSTEGIDMDIDTPHRSGEGDNISRNTTMQASANANNDRASTVPDTPTKASSRHVRTTSNVFLCALGKAVWPKLVDLLIDEMLVGAIPKQVS</sequence>
<keyword evidence="3" id="KW-1185">Reference proteome</keyword>
<protein>
    <submittedName>
        <fullName evidence="2">Uncharacterized protein</fullName>
    </submittedName>
</protein>
<gene>
    <name evidence="2" type="ORF">SARC_15879</name>
</gene>
<reference evidence="2 3" key="1">
    <citation type="submission" date="2011-02" db="EMBL/GenBank/DDBJ databases">
        <title>The Genome Sequence of Sphaeroforma arctica JP610.</title>
        <authorList>
            <consortium name="The Broad Institute Genome Sequencing Platform"/>
            <person name="Russ C."/>
            <person name="Cuomo C."/>
            <person name="Young S.K."/>
            <person name="Zeng Q."/>
            <person name="Gargeya S."/>
            <person name="Alvarado L."/>
            <person name="Berlin A."/>
            <person name="Chapman S.B."/>
            <person name="Chen Z."/>
            <person name="Freedman E."/>
            <person name="Gellesch M."/>
            <person name="Goldberg J."/>
            <person name="Griggs A."/>
            <person name="Gujja S."/>
            <person name="Heilman E."/>
            <person name="Heiman D."/>
            <person name="Howarth C."/>
            <person name="Mehta T."/>
            <person name="Neiman D."/>
            <person name="Pearson M."/>
            <person name="Roberts A."/>
            <person name="Saif S."/>
            <person name="Shea T."/>
            <person name="Shenoy N."/>
            <person name="Sisk P."/>
            <person name="Stolte C."/>
            <person name="Sykes S."/>
            <person name="White J."/>
            <person name="Yandava C."/>
            <person name="Burger G."/>
            <person name="Gray M.W."/>
            <person name="Holland P.W.H."/>
            <person name="King N."/>
            <person name="Lang F.B.F."/>
            <person name="Roger A.J."/>
            <person name="Ruiz-Trillo I."/>
            <person name="Haas B."/>
            <person name="Nusbaum C."/>
            <person name="Birren B."/>
        </authorList>
    </citation>
    <scope>NUCLEOTIDE SEQUENCE [LARGE SCALE GENOMIC DNA]</scope>
    <source>
        <strain evidence="2 3">JP610</strain>
    </source>
</reference>
<evidence type="ECO:0000256" key="1">
    <source>
        <dbReference type="SAM" id="MobiDB-lite"/>
    </source>
</evidence>
<dbReference type="Proteomes" id="UP000054560">
    <property type="component" value="Unassembled WGS sequence"/>
</dbReference>
<dbReference type="AlphaFoldDB" id="A0A0L0F4P7"/>